<dbReference type="UniPathway" id="UPA00138"/>
<dbReference type="InterPro" id="IPR008210">
    <property type="entry name" value="PEP_carboxykinase_N"/>
</dbReference>
<dbReference type="GO" id="GO:0071361">
    <property type="term" value="P:cellular response to ethanol"/>
    <property type="evidence" value="ECO:0007669"/>
    <property type="project" value="UniProtKB-ARBA"/>
</dbReference>
<dbReference type="FunFam" id="3.40.449.10:FF:000003">
    <property type="entry name" value="Phosphoenolpyruvate carboxykinase, cytosolic [GTP]"/>
    <property type="match status" value="1"/>
</dbReference>
<keyword evidence="17" id="KW-0456">Lyase</keyword>
<dbReference type="GO" id="GO:0009792">
    <property type="term" value="P:embryo development ending in birth or egg hatching"/>
    <property type="evidence" value="ECO:0007669"/>
    <property type="project" value="UniProtKB-ARBA"/>
</dbReference>
<dbReference type="GO" id="GO:0032869">
    <property type="term" value="P:cellular response to insulin stimulus"/>
    <property type="evidence" value="ECO:0007669"/>
    <property type="project" value="UniProtKB-ARBA"/>
</dbReference>
<evidence type="ECO:0000256" key="18">
    <source>
        <dbReference type="ARBA" id="ARBA00040372"/>
    </source>
</evidence>
<evidence type="ECO:0000256" key="7">
    <source>
        <dbReference type="ARBA" id="ARBA00022432"/>
    </source>
</evidence>
<comment type="pathway">
    <text evidence="3">Carbohydrate biosynthesis; gluconeogenesis.</text>
</comment>
<evidence type="ECO:0000256" key="8">
    <source>
        <dbReference type="ARBA" id="ARBA00022490"/>
    </source>
</evidence>
<dbReference type="InterPro" id="IPR013035">
    <property type="entry name" value="PEP_carboxykinase_C"/>
</dbReference>
<comment type="catalytic activity">
    <reaction evidence="21">
        <text>L-seryl-[protein] + GTP = O-phospho-L-seryl-[protein] + GDP + H(+)</text>
        <dbReference type="Rhea" id="RHEA:64020"/>
        <dbReference type="Rhea" id="RHEA-COMP:9863"/>
        <dbReference type="Rhea" id="RHEA-COMP:11604"/>
        <dbReference type="ChEBI" id="CHEBI:15378"/>
        <dbReference type="ChEBI" id="CHEBI:29999"/>
        <dbReference type="ChEBI" id="CHEBI:37565"/>
        <dbReference type="ChEBI" id="CHEBI:58189"/>
        <dbReference type="ChEBI" id="CHEBI:83421"/>
    </reaction>
    <physiologicalReaction direction="left-to-right" evidence="21">
        <dbReference type="Rhea" id="RHEA:64021"/>
    </physiologicalReaction>
</comment>
<dbReference type="AlphaFoldDB" id="A0A7L1E0F2"/>
<dbReference type="GO" id="GO:0005829">
    <property type="term" value="C:cytosol"/>
    <property type="evidence" value="ECO:0007669"/>
    <property type="project" value="TreeGrafter"/>
</dbReference>
<keyword evidence="14" id="KW-0210">Decarboxylase</keyword>
<evidence type="ECO:0000256" key="15">
    <source>
        <dbReference type="ARBA" id="ARBA00023134"/>
    </source>
</evidence>
<keyword evidence="12" id="KW-0547">Nucleotide-binding</keyword>
<evidence type="ECO:0000256" key="14">
    <source>
        <dbReference type="ARBA" id="ARBA00022793"/>
    </source>
</evidence>
<comment type="subcellular location">
    <subcellularLocation>
        <location evidence="2">Cytoplasm</location>
    </subcellularLocation>
</comment>
<evidence type="ECO:0000256" key="16">
    <source>
        <dbReference type="ARBA" id="ARBA00023211"/>
    </source>
</evidence>
<dbReference type="Gene3D" id="3.90.228.20">
    <property type="match status" value="1"/>
</dbReference>
<feature type="domain" description="Phosphoenolpyruvate carboxykinase GTP-utilising N-terminal" evidence="23">
    <location>
        <begin position="29"/>
        <end position="256"/>
    </location>
</feature>
<dbReference type="EMBL" id="VXBF01004370">
    <property type="protein sequence ID" value="NXM82859.1"/>
    <property type="molecule type" value="Genomic_DNA"/>
</dbReference>
<comment type="caution">
    <text evidence="24">The sequence shown here is derived from an EMBL/GenBank/DDBJ whole genome shotgun (WGS) entry which is preliminary data.</text>
</comment>
<dbReference type="GO" id="GO:0070365">
    <property type="term" value="P:hepatocyte differentiation"/>
    <property type="evidence" value="ECO:0007669"/>
    <property type="project" value="UniProtKB-ARBA"/>
</dbReference>
<dbReference type="PIRSF" id="PIRSF001348">
    <property type="entry name" value="PEP_carboxykinase_GTP"/>
    <property type="match status" value="1"/>
</dbReference>
<dbReference type="CDD" id="cd00819">
    <property type="entry name" value="PEPCK_GTP"/>
    <property type="match status" value="1"/>
</dbReference>
<evidence type="ECO:0000313" key="25">
    <source>
        <dbReference type="Proteomes" id="UP000565754"/>
    </source>
</evidence>
<reference evidence="24 25" key="1">
    <citation type="submission" date="2019-09" db="EMBL/GenBank/DDBJ databases">
        <title>Bird 10,000 Genomes (B10K) Project - Family phase.</title>
        <authorList>
            <person name="Zhang G."/>
        </authorList>
    </citation>
    <scope>NUCLEOTIDE SEQUENCE [LARGE SCALE GENOMIC DNA]</scope>
    <source>
        <strain evidence="24">B10K-DU-001-74</strain>
        <tissue evidence="24">Muscle</tissue>
    </source>
</reference>
<keyword evidence="9" id="KW-0597">Phosphoprotein</keyword>
<dbReference type="GO" id="GO:0004613">
    <property type="term" value="F:phosphoenolpyruvate carboxykinase (GTP) activity"/>
    <property type="evidence" value="ECO:0007669"/>
    <property type="project" value="UniProtKB-EC"/>
</dbReference>
<dbReference type="GO" id="GO:0018991">
    <property type="term" value="P:egg-laying behavior"/>
    <property type="evidence" value="ECO:0007669"/>
    <property type="project" value="UniProtKB-ARBA"/>
</dbReference>
<evidence type="ECO:0000313" key="24">
    <source>
        <dbReference type="EMBL" id="NXM82859.1"/>
    </source>
</evidence>
<dbReference type="InterPro" id="IPR035078">
    <property type="entry name" value="PEP_carboxykinase_GTP_N"/>
</dbReference>
<evidence type="ECO:0000256" key="19">
    <source>
        <dbReference type="ARBA" id="ARBA00042054"/>
    </source>
</evidence>
<dbReference type="PROSITE" id="PS00505">
    <property type="entry name" value="PEPCK_GTP"/>
    <property type="match status" value="1"/>
</dbReference>
<dbReference type="GO" id="GO:0071549">
    <property type="term" value="P:cellular response to dexamethasone stimulus"/>
    <property type="evidence" value="ECO:0007669"/>
    <property type="project" value="UniProtKB-ARBA"/>
</dbReference>
<evidence type="ECO:0000256" key="4">
    <source>
        <dbReference type="ARBA" id="ARBA00005796"/>
    </source>
</evidence>
<dbReference type="GO" id="GO:0030145">
    <property type="term" value="F:manganese ion binding"/>
    <property type="evidence" value="ECO:0007669"/>
    <property type="project" value="TreeGrafter"/>
</dbReference>
<dbReference type="InterPro" id="IPR008209">
    <property type="entry name" value="PEP_carboxykinase_GTP"/>
</dbReference>
<evidence type="ECO:0000259" key="23">
    <source>
        <dbReference type="Pfam" id="PF17297"/>
    </source>
</evidence>
<keyword evidence="10" id="KW-0808">Transferase</keyword>
<dbReference type="NCBIfam" id="NF003253">
    <property type="entry name" value="PRK04210.1"/>
    <property type="match status" value="1"/>
</dbReference>
<feature type="non-terminal residue" evidence="24">
    <location>
        <position position="622"/>
    </location>
</feature>
<dbReference type="GO" id="GO:0019543">
    <property type="term" value="P:propionate catabolic process"/>
    <property type="evidence" value="ECO:0007669"/>
    <property type="project" value="UniProtKB-ARBA"/>
</dbReference>
<evidence type="ECO:0000256" key="13">
    <source>
        <dbReference type="ARBA" id="ARBA00022777"/>
    </source>
</evidence>
<dbReference type="HAMAP" id="MF_00452">
    <property type="entry name" value="PEPCK_GTP"/>
    <property type="match status" value="1"/>
</dbReference>
<accession>A0A7L1E0F2</accession>
<name>A0A7L1E0F2_OENON</name>
<dbReference type="GO" id="GO:0048562">
    <property type="term" value="P:embryonic organ morphogenesis"/>
    <property type="evidence" value="ECO:0007669"/>
    <property type="project" value="UniProtKB-ARBA"/>
</dbReference>
<dbReference type="Pfam" id="PF17297">
    <property type="entry name" value="PEPCK_N"/>
    <property type="match status" value="1"/>
</dbReference>
<dbReference type="EC" id="4.1.1.32" evidence="6"/>
<proteinExistence type="inferred from homology"/>
<evidence type="ECO:0000256" key="9">
    <source>
        <dbReference type="ARBA" id="ARBA00022553"/>
    </source>
</evidence>
<evidence type="ECO:0000256" key="6">
    <source>
        <dbReference type="ARBA" id="ARBA00012306"/>
    </source>
</evidence>
<evidence type="ECO:0000259" key="22">
    <source>
        <dbReference type="Pfam" id="PF00821"/>
    </source>
</evidence>
<keyword evidence="15" id="KW-0342">GTP-binding</keyword>
<protein>
    <recommendedName>
        <fullName evidence="18">Phosphoenolpyruvate carboxykinase, cytosolic [GTP]</fullName>
        <ecNumber evidence="6">4.1.1.32</ecNumber>
    </recommendedName>
    <alternativeName>
        <fullName evidence="19">Serine-protein kinase PCK1</fullName>
    </alternativeName>
</protein>
<dbReference type="GO" id="GO:0071333">
    <property type="term" value="P:cellular response to glucose stimulus"/>
    <property type="evidence" value="ECO:0007669"/>
    <property type="project" value="TreeGrafter"/>
</dbReference>
<dbReference type="SUPFAM" id="SSF68923">
    <property type="entry name" value="PEP carboxykinase N-terminal domain"/>
    <property type="match status" value="1"/>
</dbReference>
<dbReference type="GO" id="GO:0046327">
    <property type="term" value="P:glycerol biosynthetic process from pyruvate"/>
    <property type="evidence" value="ECO:0007669"/>
    <property type="project" value="TreeGrafter"/>
</dbReference>
<dbReference type="GO" id="GO:0016301">
    <property type="term" value="F:kinase activity"/>
    <property type="evidence" value="ECO:0007669"/>
    <property type="project" value="UniProtKB-KW"/>
</dbReference>
<dbReference type="InterPro" id="IPR018091">
    <property type="entry name" value="PEP_carboxykin_GTP_CS"/>
</dbReference>
<evidence type="ECO:0000256" key="12">
    <source>
        <dbReference type="ARBA" id="ARBA00022741"/>
    </source>
</evidence>
<dbReference type="InterPro" id="IPR035077">
    <property type="entry name" value="PEP_carboxykinase_GTP_C"/>
</dbReference>
<dbReference type="GO" id="GO:0042594">
    <property type="term" value="P:response to starvation"/>
    <property type="evidence" value="ECO:0007669"/>
    <property type="project" value="TreeGrafter"/>
</dbReference>
<comment type="catalytic activity">
    <reaction evidence="20">
        <text>oxaloacetate + GTP = phosphoenolpyruvate + GDP + CO2</text>
        <dbReference type="Rhea" id="RHEA:10388"/>
        <dbReference type="ChEBI" id="CHEBI:16452"/>
        <dbReference type="ChEBI" id="CHEBI:16526"/>
        <dbReference type="ChEBI" id="CHEBI:37565"/>
        <dbReference type="ChEBI" id="CHEBI:58189"/>
        <dbReference type="ChEBI" id="CHEBI:58702"/>
        <dbReference type="EC" id="4.1.1.32"/>
    </reaction>
    <physiologicalReaction direction="left-to-right" evidence="20">
        <dbReference type="Rhea" id="RHEA:10389"/>
    </physiologicalReaction>
    <physiologicalReaction direction="right-to-left" evidence="20">
        <dbReference type="Rhea" id="RHEA:10390"/>
    </physiologicalReaction>
</comment>
<gene>
    <name evidence="24" type="primary">Pck1</name>
    <name evidence="24" type="ORF">OENOEN_R12670</name>
</gene>
<keyword evidence="11" id="KW-0479">Metal-binding</keyword>
<evidence type="ECO:0000256" key="20">
    <source>
        <dbReference type="ARBA" id="ARBA00047291"/>
    </source>
</evidence>
<dbReference type="PANTHER" id="PTHR11561:SF18">
    <property type="entry name" value="PHOSPHOENOLPYRUVATE CARBOXYKINASE, CYTOSOLIC [GTP]"/>
    <property type="match status" value="1"/>
</dbReference>
<keyword evidence="13" id="KW-0418">Kinase</keyword>
<comment type="cofactor">
    <cofactor evidence="1">
        <name>Mn(2+)</name>
        <dbReference type="ChEBI" id="CHEBI:29035"/>
    </cofactor>
</comment>
<dbReference type="Gene3D" id="2.170.8.10">
    <property type="entry name" value="Phosphoenolpyruvate Carboxykinase, domain 2"/>
    <property type="match status" value="1"/>
</dbReference>
<dbReference type="FunFam" id="3.90.228.20:FF:000005">
    <property type="entry name" value="Phosphoenolpyruvate carboxykinase [GTP], mitochondrial"/>
    <property type="match status" value="1"/>
</dbReference>
<dbReference type="PANTHER" id="PTHR11561">
    <property type="entry name" value="PHOSPHOENOLPYRUVATE CARBOXYKINASE"/>
    <property type="match status" value="1"/>
</dbReference>
<evidence type="ECO:0000256" key="11">
    <source>
        <dbReference type="ARBA" id="ARBA00022723"/>
    </source>
</evidence>
<dbReference type="Gene3D" id="3.40.449.10">
    <property type="entry name" value="Phosphoenolpyruvate Carboxykinase, domain 1"/>
    <property type="match status" value="1"/>
</dbReference>
<evidence type="ECO:0000256" key="2">
    <source>
        <dbReference type="ARBA" id="ARBA00004496"/>
    </source>
</evidence>
<keyword evidence="25" id="KW-1185">Reference proteome</keyword>
<dbReference type="GO" id="GO:0006094">
    <property type="term" value="P:gluconeogenesis"/>
    <property type="evidence" value="ECO:0007669"/>
    <property type="project" value="UniProtKB-UniPathway"/>
</dbReference>
<sequence length="622" mass="69556">MPPQLKAEMNVVPKVVQGDLESLSPEARDFIETNAKLCQPECIHICDGSEEENKKLLDIMVEQGMIKKLNKYENCWLALTDPRDVARIESKTVIITQEQRDTTPIPKSGTSQLGRWMSEEDFEKAFNTRFPGCMQGRTMYVIPFSMGPIGSPLSKIGIELTDSPYVVASMRIMTRMGTDVLKALGNGEFVKCLHSVGCPLPLKEPLVNNWPCNPELTLIAHLPDRREIISFGSGYGGNSLLGKKCFALRIASRLAKEEGWLAEHMLILGITNPEGKKKYFAAAFPSACGKTNLAMMNPSLPGWKIECVGDDIAWMKFDEQGNLRAINPENGFFGVAPGTSVKTNPNAIKTIFKNTIFTNVAETSDGGVYWEGIDEPLPAGVTVTSWKNKDWTPDNGEPCAHPNSRFCSPARQCPIMDPAWESPEGVPIEGIIFGGRRPAGVPLVYEAFNWKHGVFVGAAMRSEATAAAEHKGKIIMHDPFAMRPFFGYNFGKYLAHWLSMAHRPAAKLPRIFHVNWFRKDSQGKFLWPGFGENSRVLEWMFNRIEGKASAKPTAIGYIPTDAALNLKGLEDVNLTELFDISKEFWEKEVEEIKQYFEVQVNADLPYEIERELLALEMRIKQL</sequence>
<organism evidence="24 25">
    <name type="scientific">Oenanthe oenanthe</name>
    <name type="common">Northern wheatear</name>
    <dbReference type="NCBI Taxonomy" id="279966"/>
    <lineage>
        <taxon>Eukaryota</taxon>
        <taxon>Metazoa</taxon>
        <taxon>Chordata</taxon>
        <taxon>Craniata</taxon>
        <taxon>Vertebrata</taxon>
        <taxon>Euteleostomi</taxon>
        <taxon>Archelosauria</taxon>
        <taxon>Archosauria</taxon>
        <taxon>Dinosauria</taxon>
        <taxon>Saurischia</taxon>
        <taxon>Theropoda</taxon>
        <taxon>Coelurosauria</taxon>
        <taxon>Aves</taxon>
        <taxon>Neognathae</taxon>
        <taxon>Neoaves</taxon>
        <taxon>Telluraves</taxon>
        <taxon>Australaves</taxon>
        <taxon>Passeriformes</taxon>
        <taxon>Muscicapidae</taxon>
        <taxon>Oenanthe</taxon>
    </lineage>
</organism>
<evidence type="ECO:0000256" key="3">
    <source>
        <dbReference type="ARBA" id="ARBA00004742"/>
    </source>
</evidence>
<dbReference type="FunFam" id="2.170.8.10:FF:000006">
    <property type="entry name" value="Phosphoenolpyruvate carboxykinase, cytosolic [GTP]"/>
    <property type="match status" value="1"/>
</dbReference>
<dbReference type="Pfam" id="PF00821">
    <property type="entry name" value="PEPCK_GTP"/>
    <property type="match status" value="1"/>
</dbReference>
<dbReference type="GO" id="GO:0006111">
    <property type="term" value="P:regulation of gluconeogenesis"/>
    <property type="evidence" value="ECO:0007669"/>
    <property type="project" value="UniProtKB-ARBA"/>
</dbReference>
<dbReference type="GO" id="GO:0051591">
    <property type="term" value="P:response to cAMP"/>
    <property type="evidence" value="ECO:0007669"/>
    <property type="project" value="UniProtKB-ARBA"/>
</dbReference>
<dbReference type="GO" id="GO:0007296">
    <property type="term" value="P:vitellogenesis"/>
    <property type="evidence" value="ECO:0007669"/>
    <property type="project" value="UniProtKB-ARBA"/>
</dbReference>
<dbReference type="GO" id="GO:0019563">
    <property type="term" value="P:glycerol catabolic process"/>
    <property type="evidence" value="ECO:0007669"/>
    <property type="project" value="UniProtKB-ARBA"/>
</dbReference>
<dbReference type="GO" id="GO:0030703">
    <property type="term" value="P:eggshell formation"/>
    <property type="evidence" value="ECO:0007669"/>
    <property type="project" value="UniProtKB-ARBA"/>
</dbReference>
<dbReference type="Proteomes" id="UP000565754">
    <property type="component" value="Unassembled WGS sequence"/>
</dbReference>
<evidence type="ECO:0000256" key="21">
    <source>
        <dbReference type="ARBA" id="ARBA00049257"/>
    </source>
</evidence>
<feature type="non-terminal residue" evidence="24">
    <location>
        <position position="1"/>
    </location>
</feature>
<dbReference type="SUPFAM" id="SSF53795">
    <property type="entry name" value="PEP carboxykinase-like"/>
    <property type="match status" value="1"/>
</dbReference>
<keyword evidence="7" id="KW-0312">Gluconeogenesis</keyword>
<evidence type="ECO:0000256" key="1">
    <source>
        <dbReference type="ARBA" id="ARBA00001936"/>
    </source>
</evidence>
<dbReference type="GO" id="GO:0006089">
    <property type="term" value="P:lactate metabolic process"/>
    <property type="evidence" value="ECO:0007669"/>
    <property type="project" value="UniProtKB-ARBA"/>
</dbReference>
<feature type="domain" description="Phosphoenolpyruvate carboxykinase C-terminal P-loop" evidence="22">
    <location>
        <begin position="260"/>
        <end position="616"/>
    </location>
</feature>
<dbReference type="GO" id="GO:0005525">
    <property type="term" value="F:GTP binding"/>
    <property type="evidence" value="ECO:0007669"/>
    <property type="project" value="UniProtKB-KW"/>
</dbReference>
<evidence type="ECO:0000256" key="17">
    <source>
        <dbReference type="ARBA" id="ARBA00023239"/>
    </source>
</evidence>
<evidence type="ECO:0000256" key="5">
    <source>
        <dbReference type="ARBA" id="ARBA00011245"/>
    </source>
</evidence>
<dbReference type="GO" id="GO:0006107">
    <property type="term" value="P:oxaloacetate metabolic process"/>
    <property type="evidence" value="ECO:0007669"/>
    <property type="project" value="TreeGrafter"/>
</dbReference>
<keyword evidence="8" id="KW-0963">Cytoplasm</keyword>
<keyword evidence="16" id="KW-0464">Manganese</keyword>
<evidence type="ECO:0000256" key="10">
    <source>
        <dbReference type="ARBA" id="ARBA00022679"/>
    </source>
</evidence>
<comment type="subunit">
    <text evidence="5">Monomer.</text>
</comment>
<comment type="similarity">
    <text evidence="4">Belongs to the phosphoenolpyruvate carboxykinase [GTP] family.</text>
</comment>